<dbReference type="Pfam" id="PF02643">
    <property type="entry name" value="DUF192"/>
    <property type="match status" value="1"/>
</dbReference>
<dbReference type="InterPro" id="IPR038695">
    <property type="entry name" value="Saro_0823-like_sf"/>
</dbReference>
<dbReference type="PANTHER" id="PTHR37953:SF1">
    <property type="entry name" value="UPF0127 PROTEIN MJ1496"/>
    <property type="match status" value="1"/>
</dbReference>
<gene>
    <name evidence="1" type="ORF">OIK42_04475</name>
</gene>
<dbReference type="Gene3D" id="2.60.120.1140">
    <property type="entry name" value="Protein of unknown function DUF192"/>
    <property type="match status" value="1"/>
</dbReference>
<dbReference type="InterPro" id="IPR003795">
    <property type="entry name" value="DUF192"/>
</dbReference>
<accession>A0ABT5L2D3</accession>
<evidence type="ECO:0000313" key="2">
    <source>
        <dbReference type="Proteomes" id="UP001218788"/>
    </source>
</evidence>
<organism evidence="1 2">
    <name type="scientific">Alteromonas gilva</name>
    <dbReference type="NCBI Taxonomy" id="2987522"/>
    <lineage>
        <taxon>Bacteria</taxon>
        <taxon>Pseudomonadati</taxon>
        <taxon>Pseudomonadota</taxon>
        <taxon>Gammaproteobacteria</taxon>
        <taxon>Alteromonadales</taxon>
        <taxon>Alteromonadaceae</taxon>
        <taxon>Alteromonas/Salinimonas group</taxon>
        <taxon>Alteromonas</taxon>
    </lineage>
</organism>
<reference evidence="1 2" key="1">
    <citation type="submission" date="2022-10" db="EMBL/GenBank/DDBJ databases">
        <title>Alteromonas sp. chi3 Genome sequencing.</title>
        <authorList>
            <person name="Park S."/>
        </authorList>
    </citation>
    <scope>NUCLEOTIDE SEQUENCE [LARGE SCALE GENOMIC DNA]</scope>
    <source>
        <strain evidence="2">chi3</strain>
    </source>
</reference>
<dbReference type="PANTHER" id="PTHR37953">
    <property type="entry name" value="UPF0127 PROTEIN MJ1496"/>
    <property type="match status" value="1"/>
</dbReference>
<comment type="caution">
    <text evidence="1">The sequence shown here is derived from an EMBL/GenBank/DDBJ whole genome shotgun (WGS) entry which is preliminary data.</text>
</comment>
<name>A0ABT5L2D3_9ALTE</name>
<evidence type="ECO:0000313" key="1">
    <source>
        <dbReference type="EMBL" id="MDC8830017.1"/>
    </source>
</evidence>
<sequence>MKTRNIIKSKFIAAIVLLGSLLLGICNVSAVEFEKARVTVKDINLEVEYAKTFEQRVQGLMFRKTLCSSCGMLFKFDPEKQASMWMKNTFIPLDVAFIDRNGVITDIKPLQPQDLTSVGASTLVRYALEMNQGWFAEHDIHVGDQFTVNP</sequence>
<dbReference type="EMBL" id="JAQQXP010000001">
    <property type="protein sequence ID" value="MDC8830017.1"/>
    <property type="molecule type" value="Genomic_DNA"/>
</dbReference>
<protein>
    <submittedName>
        <fullName evidence="1">DUF192 domain-containing protein</fullName>
    </submittedName>
</protein>
<dbReference type="Proteomes" id="UP001218788">
    <property type="component" value="Unassembled WGS sequence"/>
</dbReference>
<proteinExistence type="predicted"/>
<dbReference type="RefSeq" id="WP_273638676.1">
    <property type="nucleotide sequence ID" value="NZ_JAQQXP010000001.1"/>
</dbReference>
<keyword evidence="2" id="KW-1185">Reference proteome</keyword>